<dbReference type="Proteomes" id="UP000054248">
    <property type="component" value="Unassembled WGS sequence"/>
</dbReference>
<gene>
    <name evidence="1" type="ORF">M407DRAFT_182506</name>
</gene>
<reference evidence="1 2" key="1">
    <citation type="submission" date="2014-04" db="EMBL/GenBank/DDBJ databases">
        <authorList>
            <consortium name="DOE Joint Genome Institute"/>
            <person name="Kuo A."/>
            <person name="Girlanda M."/>
            <person name="Perotto S."/>
            <person name="Kohler A."/>
            <person name="Nagy L.G."/>
            <person name="Floudas D."/>
            <person name="Copeland A."/>
            <person name="Barry K.W."/>
            <person name="Cichocki N."/>
            <person name="Veneault-Fourrey C."/>
            <person name="LaButti K."/>
            <person name="Lindquist E.A."/>
            <person name="Lipzen A."/>
            <person name="Lundell T."/>
            <person name="Morin E."/>
            <person name="Murat C."/>
            <person name="Sun H."/>
            <person name="Tunlid A."/>
            <person name="Henrissat B."/>
            <person name="Grigoriev I.V."/>
            <person name="Hibbett D.S."/>
            <person name="Martin F."/>
            <person name="Nordberg H.P."/>
            <person name="Cantor M.N."/>
            <person name="Hua S.X."/>
        </authorList>
    </citation>
    <scope>NUCLEOTIDE SEQUENCE [LARGE SCALE GENOMIC DNA]</scope>
    <source>
        <strain evidence="1 2">MUT 4182</strain>
    </source>
</reference>
<reference evidence="2" key="2">
    <citation type="submission" date="2015-01" db="EMBL/GenBank/DDBJ databases">
        <title>Evolutionary Origins and Diversification of the Mycorrhizal Mutualists.</title>
        <authorList>
            <consortium name="DOE Joint Genome Institute"/>
            <consortium name="Mycorrhizal Genomics Consortium"/>
            <person name="Kohler A."/>
            <person name="Kuo A."/>
            <person name="Nagy L.G."/>
            <person name="Floudas D."/>
            <person name="Copeland A."/>
            <person name="Barry K.W."/>
            <person name="Cichocki N."/>
            <person name="Veneault-Fourrey C."/>
            <person name="LaButti K."/>
            <person name="Lindquist E.A."/>
            <person name="Lipzen A."/>
            <person name="Lundell T."/>
            <person name="Morin E."/>
            <person name="Murat C."/>
            <person name="Riley R."/>
            <person name="Ohm R."/>
            <person name="Sun H."/>
            <person name="Tunlid A."/>
            <person name="Henrissat B."/>
            <person name="Grigoriev I.V."/>
            <person name="Hibbett D.S."/>
            <person name="Martin F."/>
        </authorList>
    </citation>
    <scope>NUCLEOTIDE SEQUENCE [LARGE SCALE GENOMIC DNA]</scope>
    <source>
        <strain evidence="2">MUT 4182</strain>
    </source>
</reference>
<dbReference type="STRING" id="1051891.A0A0C3L558"/>
<evidence type="ECO:0000313" key="1">
    <source>
        <dbReference type="EMBL" id="KIO16767.1"/>
    </source>
</evidence>
<accession>A0A0C3L558</accession>
<keyword evidence="2" id="KW-1185">Reference proteome</keyword>
<dbReference type="HOGENOM" id="CLU_1129787_0_0_1"/>
<sequence>METLFSIRRPSSFSTVANELVQTGIYIAPYSVHGWEYLLVRVRELTEDDFQDTWPWEGSMAVAPSDVIQHIDETNWENPHSHLGPFSGIIPTEPISSDPLRVSRDHVRPGSRVLEGIKIKGDTNVPGGQRSFIAFLDDPLVQPEALQEAEETFAEVFPEREDELPWPFVSQPPTTAEIIDEAAYTQTYFSPERGIDVPGVMRLANPAFSFPQWAGCVVHVECKTRFTVATFGANGKVFRKLNDWGV</sequence>
<evidence type="ECO:0000313" key="2">
    <source>
        <dbReference type="Proteomes" id="UP000054248"/>
    </source>
</evidence>
<organism evidence="1 2">
    <name type="scientific">Tulasnella calospora MUT 4182</name>
    <dbReference type="NCBI Taxonomy" id="1051891"/>
    <lineage>
        <taxon>Eukaryota</taxon>
        <taxon>Fungi</taxon>
        <taxon>Dikarya</taxon>
        <taxon>Basidiomycota</taxon>
        <taxon>Agaricomycotina</taxon>
        <taxon>Agaricomycetes</taxon>
        <taxon>Cantharellales</taxon>
        <taxon>Tulasnellaceae</taxon>
        <taxon>Tulasnella</taxon>
    </lineage>
</organism>
<name>A0A0C3L558_9AGAM</name>
<dbReference type="OrthoDB" id="722566at2759"/>
<proteinExistence type="predicted"/>
<dbReference type="EMBL" id="KN823488">
    <property type="protein sequence ID" value="KIO16767.1"/>
    <property type="molecule type" value="Genomic_DNA"/>
</dbReference>
<dbReference type="AlphaFoldDB" id="A0A0C3L558"/>
<dbReference type="Pfam" id="PF12014">
    <property type="entry name" value="Cyclin_D1_bind"/>
    <property type="match status" value="1"/>
</dbReference>
<protein>
    <submittedName>
        <fullName evidence="1">Uncharacterized protein</fullName>
    </submittedName>
</protein>